<comment type="cofactor">
    <cofactor evidence="1">
        <name>Mn(2+)</name>
        <dbReference type="ChEBI" id="CHEBI:29035"/>
    </cofactor>
</comment>
<keyword evidence="3" id="KW-0540">Nuclease</keyword>
<evidence type="ECO:0000313" key="11">
    <source>
        <dbReference type="EMBL" id="GER21937.1"/>
    </source>
</evidence>
<feature type="region of interest" description="Disordered" evidence="9">
    <location>
        <begin position="32"/>
        <end position="56"/>
    </location>
</feature>
<reference evidence="11 12" key="1">
    <citation type="submission" date="2019-09" db="EMBL/GenBank/DDBJ databases">
        <title>Arthrobacter zafarii sp. nov., a moderately thermotolerant and halotolerant actinobacterium isolated from Cholistan desert soil of Pakistan.</title>
        <authorList>
            <person name="Amin A."/>
            <person name="Ahmed I."/>
            <person name="Khalid N."/>
            <person name="Schumann P."/>
            <person name="Busse H.J."/>
            <person name="Khan I.U."/>
            <person name="Li S."/>
            <person name="Li W.J."/>
        </authorList>
    </citation>
    <scope>NUCLEOTIDE SEQUENCE [LARGE SCALE GENOMIC DNA]</scope>
    <source>
        <strain evidence="11 12">NCCP-1664</strain>
    </source>
</reference>
<dbReference type="EMBL" id="BKDJ01000001">
    <property type="protein sequence ID" value="GER21937.1"/>
    <property type="molecule type" value="Genomic_DNA"/>
</dbReference>
<comment type="caution">
    <text evidence="11">The sequence shown here is derived from an EMBL/GenBank/DDBJ whole genome shotgun (WGS) entry which is preliminary data.</text>
</comment>
<dbReference type="GO" id="GO:0004518">
    <property type="term" value="F:nuclease activity"/>
    <property type="evidence" value="ECO:0007669"/>
    <property type="project" value="UniProtKB-KW"/>
</dbReference>
<evidence type="ECO:0000256" key="4">
    <source>
        <dbReference type="ARBA" id="ARBA00022723"/>
    </source>
</evidence>
<protein>
    <recommendedName>
        <fullName evidence="10">Endonuclease/exonuclease/phosphatase domain-containing protein</fullName>
    </recommendedName>
</protein>
<dbReference type="PANTHER" id="PTHR15822">
    <property type="entry name" value="TRAF AND TNF RECEPTOR-ASSOCIATED PROTEIN"/>
    <property type="match status" value="1"/>
</dbReference>
<evidence type="ECO:0000256" key="6">
    <source>
        <dbReference type="ARBA" id="ARBA00022801"/>
    </source>
</evidence>
<dbReference type="Proteomes" id="UP000325307">
    <property type="component" value="Unassembled WGS sequence"/>
</dbReference>
<dbReference type="InterPro" id="IPR051547">
    <property type="entry name" value="TDP2-like"/>
</dbReference>
<dbReference type="Gene3D" id="3.60.10.10">
    <property type="entry name" value="Endonuclease/exonuclease/phosphatase"/>
    <property type="match status" value="1"/>
</dbReference>
<dbReference type="InterPro" id="IPR036691">
    <property type="entry name" value="Endo/exonu/phosph_ase_sf"/>
</dbReference>
<dbReference type="PANTHER" id="PTHR15822:SF4">
    <property type="entry name" value="TYROSYL-DNA PHOSPHODIESTERASE 2"/>
    <property type="match status" value="1"/>
</dbReference>
<keyword evidence="5" id="KW-0227">DNA damage</keyword>
<evidence type="ECO:0000256" key="2">
    <source>
        <dbReference type="ARBA" id="ARBA00001946"/>
    </source>
</evidence>
<accession>A0A5A7NPK9</accession>
<evidence type="ECO:0000256" key="9">
    <source>
        <dbReference type="SAM" id="MobiDB-lite"/>
    </source>
</evidence>
<dbReference type="AlphaFoldDB" id="A0A5A7NPK9"/>
<evidence type="ECO:0000313" key="12">
    <source>
        <dbReference type="Proteomes" id="UP000325307"/>
    </source>
</evidence>
<organism evidence="11 12">
    <name type="scientific">Zafaria cholistanensis</name>
    <dbReference type="NCBI Taxonomy" id="1682741"/>
    <lineage>
        <taxon>Bacteria</taxon>
        <taxon>Bacillati</taxon>
        <taxon>Actinomycetota</taxon>
        <taxon>Actinomycetes</taxon>
        <taxon>Micrococcales</taxon>
        <taxon>Micrococcaceae</taxon>
        <taxon>Zafaria</taxon>
    </lineage>
</organism>
<evidence type="ECO:0000256" key="3">
    <source>
        <dbReference type="ARBA" id="ARBA00022722"/>
    </source>
</evidence>
<dbReference type="Pfam" id="PF03372">
    <property type="entry name" value="Exo_endo_phos"/>
    <property type="match status" value="1"/>
</dbReference>
<dbReference type="GO" id="GO:0070260">
    <property type="term" value="F:5'-tyrosyl-DNA phosphodiesterase activity"/>
    <property type="evidence" value="ECO:0007669"/>
    <property type="project" value="TreeGrafter"/>
</dbReference>
<keyword evidence="6" id="KW-0378">Hydrolase</keyword>
<dbReference type="GO" id="GO:0005737">
    <property type="term" value="C:cytoplasm"/>
    <property type="evidence" value="ECO:0007669"/>
    <property type="project" value="TreeGrafter"/>
</dbReference>
<evidence type="ECO:0000256" key="8">
    <source>
        <dbReference type="ARBA" id="ARBA00023204"/>
    </source>
</evidence>
<sequence>MSHRVVAACAASIALALGVVLGGAGLDRASPAPDRMPVPAPAHRSSAVDPGPSSSPGARIRAMSFNILTAENHAEDRPWAVRRSTVAHTVVSEGVDVLGAQEASVTRDWEGNDDGVPQWESLRRVLAPQGYDRALTGSDGRFEDCGRRRCSADEEAQFGVHIYYNTATLEPVGSGGTVNVDNDWCEWDDRAMVWQVFRTRATPSTAFVAVNTHLYYEGIEERGDLEKCRTGQVKNILKALRTSVKPVGLPVVLMGDLNSYAHQDPVRTLIENGFVDTVEADAPRRNTTFNSFHGFRNPPPRVPGKRIDYIMVSGGIDVRRWELVARTNPRTGRFVGEIPSDHHPILAVLTLPPPPPAVTPWRCLSARPFPLRWTCFQPALPAVLPAARHRPGGTAR</sequence>
<evidence type="ECO:0000256" key="1">
    <source>
        <dbReference type="ARBA" id="ARBA00001936"/>
    </source>
</evidence>
<name>A0A5A7NPK9_9MICC</name>
<feature type="domain" description="Endonuclease/exonuclease/phosphatase" evidence="10">
    <location>
        <begin position="63"/>
        <end position="342"/>
    </location>
</feature>
<dbReference type="GO" id="GO:0006302">
    <property type="term" value="P:double-strand break repair"/>
    <property type="evidence" value="ECO:0007669"/>
    <property type="project" value="TreeGrafter"/>
</dbReference>
<comment type="cofactor">
    <cofactor evidence="2">
        <name>Mg(2+)</name>
        <dbReference type="ChEBI" id="CHEBI:18420"/>
    </cofactor>
</comment>
<evidence type="ECO:0000256" key="7">
    <source>
        <dbReference type="ARBA" id="ARBA00022842"/>
    </source>
</evidence>
<dbReference type="RefSeq" id="WP_172627258.1">
    <property type="nucleotide sequence ID" value="NZ_BKDJ01000001.1"/>
</dbReference>
<dbReference type="SUPFAM" id="SSF56219">
    <property type="entry name" value="DNase I-like"/>
    <property type="match status" value="1"/>
</dbReference>
<proteinExistence type="predicted"/>
<dbReference type="InterPro" id="IPR005135">
    <property type="entry name" value="Endo/exonuclease/phosphatase"/>
</dbReference>
<keyword evidence="12" id="KW-1185">Reference proteome</keyword>
<keyword evidence="7" id="KW-0460">Magnesium</keyword>
<keyword evidence="8" id="KW-0234">DNA repair</keyword>
<keyword evidence="4" id="KW-0479">Metal-binding</keyword>
<evidence type="ECO:0000259" key="10">
    <source>
        <dbReference type="Pfam" id="PF03372"/>
    </source>
</evidence>
<dbReference type="GO" id="GO:0003697">
    <property type="term" value="F:single-stranded DNA binding"/>
    <property type="evidence" value="ECO:0007669"/>
    <property type="project" value="TreeGrafter"/>
</dbReference>
<evidence type="ECO:0000256" key="5">
    <source>
        <dbReference type="ARBA" id="ARBA00022763"/>
    </source>
</evidence>
<dbReference type="GO" id="GO:0046872">
    <property type="term" value="F:metal ion binding"/>
    <property type="evidence" value="ECO:0007669"/>
    <property type="project" value="UniProtKB-KW"/>
</dbReference>
<gene>
    <name evidence="11" type="ORF">NCCP1664_04340</name>
</gene>